<dbReference type="GO" id="GO:0046872">
    <property type="term" value="F:metal ion binding"/>
    <property type="evidence" value="ECO:0007669"/>
    <property type="project" value="UniProtKB-KW"/>
</dbReference>
<dbReference type="STRING" id="477680.SAMN05421788_106181"/>
<sequence length="483" mass="52368">MYVNAKDHICIGLKTGKNRLMIIEQIYTGCLAQGAYYIQSGNEAAIIDPLREVKPYIAKAKANGATIKYIFETHFHADFVSGHVDLGKATGAPIVYGPTAKPSFDSYIGKDNEVFKVGDITVTLLHTPGHTMESSCYLLSDADGTPKALFSGDTLFIGDVGRPDLAQNMGGTSKEQLAGLMFTTLRNRIMPLNDDIIVYPAHGAGSACGKNMSKETSDTLGRQKQNNYALRADMTQEEFIKEVTTGLMPPPAYFPINVMMNKEGYENIDVVVQHGTRLLSPDLFETAANETGALLLDTRKAQDFAAAHVPNSINIGIDGSFAPWVGALLLDMKHPVLLITDEGREEEVVTRLARVGYDNAIGCLEGGVAAWKAAGKEVDAVVSITPDSFADALDADGGIAILDVRKPNEYNSGHIPTAESMPLDFINDTMNQLDKDKGYYVHCQGGYRSMIFISILKARGYHNLIDVQGGMGAIKATNRFTLQ</sequence>
<dbReference type="GO" id="GO:0070813">
    <property type="term" value="P:hydrogen sulfide metabolic process"/>
    <property type="evidence" value="ECO:0007669"/>
    <property type="project" value="TreeGrafter"/>
</dbReference>
<dbReference type="CDD" id="cd07724">
    <property type="entry name" value="POD-like_MBL-fold"/>
    <property type="match status" value="1"/>
</dbReference>
<proteinExistence type="predicted"/>
<dbReference type="FunFam" id="3.60.15.10:FF:000030">
    <property type="entry name" value="Metallo-beta-lactamase family protein"/>
    <property type="match status" value="1"/>
</dbReference>
<feature type="domain" description="Rhodanese" evidence="2">
    <location>
        <begin position="289"/>
        <end position="380"/>
    </location>
</feature>
<dbReference type="InterPro" id="IPR036873">
    <property type="entry name" value="Rhodanese-like_dom_sf"/>
</dbReference>
<dbReference type="Proteomes" id="UP000186917">
    <property type="component" value="Unassembled WGS sequence"/>
</dbReference>
<gene>
    <name evidence="3" type="ORF">SAMN05421788_106181</name>
</gene>
<feature type="domain" description="Rhodanese" evidence="2">
    <location>
        <begin position="395"/>
        <end position="479"/>
    </location>
</feature>
<reference evidence="4" key="1">
    <citation type="submission" date="2017-01" db="EMBL/GenBank/DDBJ databases">
        <authorList>
            <person name="Varghese N."/>
            <person name="Submissions S."/>
        </authorList>
    </citation>
    <scope>NUCLEOTIDE SEQUENCE [LARGE SCALE GENOMIC DNA]</scope>
    <source>
        <strain evidence="4">DSM 21054</strain>
    </source>
</reference>
<dbReference type="GO" id="GO:0050313">
    <property type="term" value="F:sulfur dioxygenase activity"/>
    <property type="evidence" value="ECO:0007669"/>
    <property type="project" value="InterPro"/>
</dbReference>
<organism evidence="3 4">
    <name type="scientific">Filimonas lacunae</name>
    <dbReference type="NCBI Taxonomy" id="477680"/>
    <lineage>
        <taxon>Bacteria</taxon>
        <taxon>Pseudomonadati</taxon>
        <taxon>Bacteroidota</taxon>
        <taxon>Chitinophagia</taxon>
        <taxon>Chitinophagales</taxon>
        <taxon>Chitinophagaceae</taxon>
        <taxon>Filimonas</taxon>
    </lineage>
</organism>
<dbReference type="Gene3D" id="3.40.250.10">
    <property type="entry name" value="Rhodanese-like domain"/>
    <property type="match status" value="2"/>
</dbReference>
<accession>A0A1N7QPP1</accession>
<dbReference type="SMART" id="SM00450">
    <property type="entry name" value="RHOD"/>
    <property type="match status" value="2"/>
</dbReference>
<evidence type="ECO:0000259" key="2">
    <source>
        <dbReference type="PROSITE" id="PS50206"/>
    </source>
</evidence>
<evidence type="ECO:0000313" key="4">
    <source>
        <dbReference type="Proteomes" id="UP000186917"/>
    </source>
</evidence>
<dbReference type="SUPFAM" id="SSF52821">
    <property type="entry name" value="Rhodanese/Cell cycle control phosphatase"/>
    <property type="match status" value="2"/>
</dbReference>
<evidence type="ECO:0000256" key="1">
    <source>
        <dbReference type="ARBA" id="ARBA00022723"/>
    </source>
</evidence>
<dbReference type="SUPFAM" id="SSF56281">
    <property type="entry name" value="Metallo-hydrolase/oxidoreductase"/>
    <property type="match status" value="1"/>
</dbReference>
<dbReference type="EMBL" id="FTOR01000006">
    <property type="protein sequence ID" value="SIT24744.1"/>
    <property type="molecule type" value="Genomic_DNA"/>
</dbReference>
<dbReference type="PANTHER" id="PTHR43084:SF1">
    <property type="entry name" value="PERSULFIDE DIOXYGENASE ETHE1, MITOCHONDRIAL"/>
    <property type="match status" value="1"/>
</dbReference>
<dbReference type="Gene3D" id="3.60.15.10">
    <property type="entry name" value="Ribonuclease Z/Hydroxyacylglutathione hydrolase-like"/>
    <property type="match status" value="1"/>
</dbReference>
<evidence type="ECO:0000313" key="3">
    <source>
        <dbReference type="EMBL" id="SIT24744.1"/>
    </source>
</evidence>
<dbReference type="GO" id="GO:0006749">
    <property type="term" value="P:glutathione metabolic process"/>
    <property type="evidence" value="ECO:0007669"/>
    <property type="project" value="InterPro"/>
</dbReference>
<dbReference type="InterPro" id="IPR001763">
    <property type="entry name" value="Rhodanese-like_dom"/>
</dbReference>
<dbReference type="Pfam" id="PF00753">
    <property type="entry name" value="Lactamase_B"/>
    <property type="match status" value="1"/>
</dbReference>
<dbReference type="InterPro" id="IPR051682">
    <property type="entry name" value="Mito_Persulfide_Diox"/>
</dbReference>
<dbReference type="PANTHER" id="PTHR43084">
    <property type="entry name" value="PERSULFIDE DIOXYGENASE ETHE1"/>
    <property type="match status" value="1"/>
</dbReference>
<dbReference type="InterPro" id="IPR036866">
    <property type="entry name" value="RibonucZ/Hydroxyglut_hydro"/>
</dbReference>
<dbReference type="AlphaFoldDB" id="A0A1N7QPP1"/>
<dbReference type="InterPro" id="IPR044528">
    <property type="entry name" value="POD-like_MBL-fold"/>
</dbReference>
<dbReference type="CDD" id="cd00158">
    <property type="entry name" value="RHOD"/>
    <property type="match status" value="2"/>
</dbReference>
<name>A0A1N7QPP1_9BACT</name>
<keyword evidence="1" id="KW-0479">Metal-binding</keyword>
<dbReference type="PROSITE" id="PS50206">
    <property type="entry name" value="RHODANESE_3"/>
    <property type="match status" value="2"/>
</dbReference>
<dbReference type="InterPro" id="IPR001279">
    <property type="entry name" value="Metallo-B-lactamas"/>
</dbReference>
<dbReference type="SMART" id="SM00849">
    <property type="entry name" value="Lactamase_B"/>
    <property type="match status" value="1"/>
</dbReference>
<keyword evidence="4" id="KW-1185">Reference proteome</keyword>
<dbReference type="Pfam" id="PF00581">
    <property type="entry name" value="Rhodanese"/>
    <property type="match status" value="2"/>
</dbReference>
<protein>
    <submittedName>
        <fullName evidence="3">Glyoxylase, beta-lactamase superfamily II</fullName>
    </submittedName>
</protein>